<keyword evidence="2" id="KW-0812">Transmembrane</keyword>
<keyword evidence="2" id="KW-0472">Membrane</keyword>
<reference evidence="3 4" key="1">
    <citation type="journal article" date="2019" name="Commun. Biol.">
        <title>The bagworm genome reveals a unique fibroin gene that provides high tensile strength.</title>
        <authorList>
            <person name="Kono N."/>
            <person name="Nakamura H."/>
            <person name="Ohtoshi R."/>
            <person name="Tomita M."/>
            <person name="Numata K."/>
            <person name="Arakawa K."/>
        </authorList>
    </citation>
    <scope>NUCLEOTIDE SEQUENCE [LARGE SCALE GENOMIC DNA]</scope>
</reference>
<sequence length="364" mass="40756">MLTNSAPELIKERRRGSARAWDGPRPCQRLRPRFDLVGNSSKHQLSRLSFGFGIVTIISAFVTSNYIAYSIRVTTDKYMHHFAAPINTTEFLNVGQIMRHPPSIKFHPAHQLTPGSGPRRTPRRGAAGPDASSPGSSRLPRVRVQSPHTPPAQAVEDTPDAGANAGRPARVCAAEHARRAPRFAPRPDRPAHYSTTLFESRTYIITPKPMSPHFNLLKCRRLGTCPPRKCRMHWYGRPAPTGRRGVRRAARLPRGRRGLPGHRGNNYSGEPMLRGPSSIGRRPRRGPGEKRGHRLTDACVAEPCLRPRQPPLRSPVPHPPPSACADARAREWPGEHRVKMNRSKKEEGRRWVIGKRREVKDAAR</sequence>
<dbReference type="Proteomes" id="UP000299102">
    <property type="component" value="Unassembled WGS sequence"/>
</dbReference>
<organism evidence="3 4">
    <name type="scientific">Eumeta variegata</name>
    <name type="common">Bagworm moth</name>
    <name type="synonym">Eumeta japonica</name>
    <dbReference type="NCBI Taxonomy" id="151549"/>
    <lineage>
        <taxon>Eukaryota</taxon>
        <taxon>Metazoa</taxon>
        <taxon>Ecdysozoa</taxon>
        <taxon>Arthropoda</taxon>
        <taxon>Hexapoda</taxon>
        <taxon>Insecta</taxon>
        <taxon>Pterygota</taxon>
        <taxon>Neoptera</taxon>
        <taxon>Endopterygota</taxon>
        <taxon>Lepidoptera</taxon>
        <taxon>Glossata</taxon>
        <taxon>Ditrysia</taxon>
        <taxon>Tineoidea</taxon>
        <taxon>Psychidae</taxon>
        <taxon>Oiketicinae</taxon>
        <taxon>Eumeta</taxon>
    </lineage>
</organism>
<name>A0A4C1XH29_EUMVA</name>
<feature type="region of interest" description="Disordered" evidence="1">
    <location>
        <begin position="104"/>
        <end position="167"/>
    </location>
</feature>
<feature type="region of interest" description="Disordered" evidence="1">
    <location>
        <begin position="254"/>
        <end position="293"/>
    </location>
</feature>
<protein>
    <submittedName>
        <fullName evidence="3">Uncharacterized protein</fullName>
    </submittedName>
</protein>
<feature type="transmembrane region" description="Helical" evidence="2">
    <location>
        <begin position="48"/>
        <end position="69"/>
    </location>
</feature>
<evidence type="ECO:0000313" key="4">
    <source>
        <dbReference type="Proteomes" id="UP000299102"/>
    </source>
</evidence>
<dbReference type="AlphaFoldDB" id="A0A4C1XH29"/>
<evidence type="ECO:0000256" key="1">
    <source>
        <dbReference type="SAM" id="MobiDB-lite"/>
    </source>
</evidence>
<keyword evidence="4" id="KW-1185">Reference proteome</keyword>
<proteinExistence type="predicted"/>
<feature type="compositionally biased region" description="Basic and acidic residues" evidence="1">
    <location>
        <begin position="327"/>
        <end position="349"/>
    </location>
</feature>
<evidence type="ECO:0000256" key="2">
    <source>
        <dbReference type="SAM" id="Phobius"/>
    </source>
</evidence>
<gene>
    <name evidence="3" type="ORF">EVAR_56246_1</name>
</gene>
<accession>A0A4C1XH29</accession>
<feature type="compositionally biased region" description="Low complexity" evidence="1">
    <location>
        <begin position="113"/>
        <end position="137"/>
    </location>
</feature>
<comment type="caution">
    <text evidence="3">The sequence shown here is derived from an EMBL/GenBank/DDBJ whole genome shotgun (WGS) entry which is preliminary data.</text>
</comment>
<feature type="compositionally biased region" description="Pro residues" evidence="1">
    <location>
        <begin position="308"/>
        <end position="322"/>
    </location>
</feature>
<feature type="region of interest" description="Disordered" evidence="1">
    <location>
        <begin position="1"/>
        <end position="22"/>
    </location>
</feature>
<feature type="region of interest" description="Disordered" evidence="1">
    <location>
        <begin position="306"/>
        <end position="349"/>
    </location>
</feature>
<dbReference type="EMBL" id="BGZK01000848">
    <property type="protein sequence ID" value="GBP62728.1"/>
    <property type="molecule type" value="Genomic_DNA"/>
</dbReference>
<keyword evidence="2" id="KW-1133">Transmembrane helix</keyword>
<evidence type="ECO:0000313" key="3">
    <source>
        <dbReference type="EMBL" id="GBP62728.1"/>
    </source>
</evidence>